<evidence type="ECO:0000313" key="1">
    <source>
        <dbReference type="EMBL" id="GAA5107593.1"/>
    </source>
</evidence>
<dbReference type="RefSeq" id="WP_345489230.1">
    <property type="nucleotide sequence ID" value="NZ_BAABHY010000001.1"/>
</dbReference>
<gene>
    <name evidence="1" type="ORF">GCM10023211_08880</name>
</gene>
<dbReference type="EMBL" id="BAABHY010000001">
    <property type="protein sequence ID" value="GAA5107593.1"/>
    <property type="molecule type" value="Genomic_DNA"/>
</dbReference>
<dbReference type="Proteomes" id="UP001500171">
    <property type="component" value="Unassembled WGS sequence"/>
</dbReference>
<organism evidence="1 2">
    <name type="scientific">Orbus sasakiae</name>
    <dbReference type="NCBI Taxonomy" id="1078475"/>
    <lineage>
        <taxon>Bacteria</taxon>
        <taxon>Pseudomonadati</taxon>
        <taxon>Pseudomonadota</taxon>
        <taxon>Gammaproteobacteria</taxon>
        <taxon>Orbales</taxon>
        <taxon>Orbaceae</taxon>
        <taxon>Orbus</taxon>
    </lineage>
</organism>
<keyword evidence="2" id="KW-1185">Reference proteome</keyword>
<accession>A0ABP9N2U6</accession>
<proteinExistence type="predicted"/>
<evidence type="ECO:0000313" key="2">
    <source>
        <dbReference type="Proteomes" id="UP001500171"/>
    </source>
</evidence>
<name>A0ABP9N2U6_9GAMM</name>
<sequence>MVFKDKKRVTVNFKNEELYQKLVAISKAQNKSMSSCIESIIMDNLYSFPTTKIMTSLISTYFLPIKLVDKEKANIKIMIKQFYRDITVEIKTNSLKPEHVQKKVKKEIFEKGEFIDFIQSIYNFSPHFYTIIITGMNIRQEKKPSSCYFIKVNFVIILFDNSLSILEETQLNHLQHLNFCSITCKKDFEYKAEKNFQNKYSDWIELPFHFNIMKNGHTKEKSRYYIKLSEKKKKIENYSAKDPNFYLINTTKKIKIENPELPHKYEDITIPILINYIGIPYIPFLLSK</sequence>
<reference evidence="2" key="1">
    <citation type="journal article" date="2019" name="Int. J. Syst. Evol. Microbiol.">
        <title>The Global Catalogue of Microorganisms (GCM) 10K type strain sequencing project: providing services to taxonomists for standard genome sequencing and annotation.</title>
        <authorList>
            <consortium name="The Broad Institute Genomics Platform"/>
            <consortium name="The Broad Institute Genome Sequencing Center for Infectious Disease"/>
            <person name="Wu L."/>
            <person name="Ma J."/>
        </authorList>
    </citation>
    <scope>NUCLEOTIDE SEQUENCE [LARGE SCALE GENOMIC DNA]</scope>
    <source>
        <strain evidence="2">JCM 18050</strain>
    </source>
</reference>
<comment type="caution">
    <text evidence="1">The sequence shown here is derived from an EMBL/GenBank/DDBJ whole genome shotgun (WGS) entry which is preliminary data.</text>
</comment>
<protein>
    <submittedName>
        <fullName evidence="1">Uncharacterized protein</fullName>
    </submittedName>
</protein>